<sequence>MKKTILLISAMSFSAFGADFVHPLKFGGSEAEKKQVVEFIKVNVKETYTKIGMGDPMTLRMMEQEELNSFKRLTQAQDGRLLDNVIRTYCGMGMCNYATLLMMYNEQANADSQELEW</sequence>
<dbReference type="EMBL" id="CP012621">
    <property type="protein sequence ID" value="ATG72901.1"/>
    <property type="molecule type" value="Genomic_DNA"/>
</dbReference>
<evidence type="ECO:0000256" key="1">
    <source>
        <dbReference type="SAM" id="SignalP"/>
    </source>
</evidence>
<proteinExistence type="predicted"/>
<organism evidence="2 3">
    <name type="scientific">Zobellella denitrificans</name>
    <dbReference type="NCBI Taxonomy" id="347534"/>
    <lineage>
        <taxon>Bacteria</taxon>
        <taxon>Pseudomonadati</taxon>
        <taxon>Pseudomonadota</taxon>
        <taxon>Gammaproteobacteria</taxon>
        <taxon>Aeromonadales</taxon>
        <taxon>Aeromonadaceae</taxon>
        <taxon>Zobellella</taxon>
    </lineage>
</organism>
<dbReference type="AlphaFoldDB" id="A0A291HLC7"/>
<evidence type="ECO:0000313" key="3">
    <source>
        <dbReference type="Proteomes" id="UP000217763"/>
    </source>
</evidence>
<feature type="signal peptide" evidence="1">
    <location>
        <begin position="1"/>
        <end position="17"/>
    </location>
</feature>
<feature type="chain" id="PRO_5013036152" evidence="1">
    <location>
        <begin position="18"/>
        <end position="117"/>
    </location>
</feature>
<protein>
    <submittedName>
        <fullName evidence="2">Uncharacterized protein</fullName>
    </submittedName>
</protein>
<gene>
    <name evidence="2" type="ORF">AN401_02695</name>
</gene>
<dbReference type="RefSeq" id="WP_096778478.1">
    <property type="nucleotide sequence ID" value="NZ_CP012621.1"/>
</dbReference>
<evidence type="ECO:0000313" key="2">
    <source>
        <dbReference type="EMBL" id="ATG72901.1"/>
    </source>
</evidence>
<accession>A0A291HLC7</accession>
<dbReference type="KEGG" id="zdf:AN401_02695"/>
<reference evidence="3" key="1">
    <citation type="submission" date="2015-09" db="EMBL/GenBank/DDBJ databases">
        <authorList>
            <person name="Shao Z."/>
            <person name="Wang L."/>
        </authorList>
    </citation>
    <scope>NUCLEOTIDE SEQUENCE [LARGE SCALE GENOMIC DNA]</scope>
    <source>
        <strain evidence="3">F13-1</strain>
    </source>
</reference>
<name>A0A291HLC7_9GAMM</name>
<keyword evidence="3" id="KW-1185">Reference proteome</keyword>
<dbReference type="Proteomes" id="UP000217763">
    <property type="component" value="Chromosome"/>
</dbReference>
<keyword evidence="1" id="KW-0732">Signal</keyword>